<evidence type="ECO:0000256" key="5">
    <source>
        <dbReference type="ARBA" id="ARBA00023242"/>
    </source>
</evidence>
<keyword evidence="5" id="KW-0539">Nucleus</keyword>
<feature type="region of interest" description="Disordered" evidence="7">
    <location>
        <begin position="468"/>
        <end position="489"/>
    </location>
</feature>
<accession>A0A9D3NYV7</accession>
<dbReference type="Proteomes" id="UP000824219">
    <property type="component" value="Linkage Group LG06"/>
</dbReference>
<dbReference type="Gene3D" id="3.40.220.10">
    <property type="entry name" value="Leucine Aminopeptidase, subunit E, domain 1"/>
    <property type="match status" value="2"/>
</dbReference>
<name>A0A9D3NYV7_9TELE</name>
<comment type="caution">
    <text evidence="10">The sequence shown here is derived from an EMBL/GenBank/DDBJ whole genome shotgun (WGS) entry which is preliminary data.</text>
</comment>
<dbReference type="InterPro" id="IPR002589">
    <property type="entry name" value="Macro_dom"/>
</dbReference>
<comment type="subcellular location">
    <subcellularLocation>
        <location evidence="1">Nucleus</location>
    </subcellularLocation>
</comment>
<evidence type="ECO:0000256" key="3">
    <source>
        <dbReference type="ARBA" id="ARBA00022679"/>
    </source>
</evidence>
<dbReference type="GO" id="GO:0070212">
    <property type="term" value="P:protein poly-ADP-ribosylation"/>
    <property type="evidence" value="ECO:0007669"/>
    <property type="project" value="TreeGrafter"/>
</dbReference>
<evidence type="ECO:0000256" key="6">
    <source>
        <dbReference type="ARBA" id="ARBA00024347"/>
    </source>
</evidence>
<dbReference type="GO" id="GO:0005737">
    <property type="term" value="C:cytoplasm"/>
    <property type="evidence" value="ECO:0007669"/>
    <property type="project" value="TreeGrafter"/>
</dbReference>
<dbReference type="GO" id="GO:0060335">
    <property type="term" value="P:positive regulation of type II interferon-mediated signaling pathway"/>
    <property type="evidence" value="ECO:0007669"/>
    <property type="project" value="TreeGrafter"/>
</dbReference>
<protein>
    <recommendedName>
        <fullName evidence="12">Poly [ADP-ribose] polymerase</fullName>
    </recommendedName>
</protein>
<dbReference type="SUPFAM" id="SSF52949">
    <property type="entry name" value="Macro domain-like"/>
    <property type="match status" value="2"/>
</dbReference>
<gene>
    <name evidence="10" type="ORF">KOW79_005464</name>
</gene>
<dbReference type="GO" id="GO:0005634">
    <property type="term" value="C:nucleus"/>
    <property type="evidence" value="ECO:0007669"/>
    <property type="project" value="UniProtKB-SubCell"/>
</dbReference>
<dbReference type="Gene3D" id="3.90.228.10">
    <property type="match status" value="1"/>
</dbReference>
<feature type="domain" description="PARP catalytic" evidence="8">
    <location>
        <begin position="610"/>
        <end position="795"/>
    </location>
</feature>
<dbReference type="InterPro" id="IPR052056">
    <property type="entry name" value="Mono-ARTD/PARP"/>
</dbReference>
<dbReference type="GO" id="GO:0044389">
    <property type="term" value="F:ubiquitin-like protein ligase binding"/>
    <property type="evidence" value="ECO:0007669"/>
    <property type="project" value="TreeGrafter"/>
</dbReference>
<evidence type="ECO:0000313" key="10">
    <source>
        <dbReference type="EMBL" id="KAG7331495.1"/>
    </source>
</evidence>
<keyword evidence="4" id="KW-0520">NAD</keyword>
<dbReference type="GO" id="GO:1990404">
    <property type="term" value="F:NAD+-protein mono-ADP-ribosyltransferase activity"/>
    <property type="evidence" value="ECO:0007669"/>
    <property type="project" value="TreeGrafter"/>
</dbReference>
<dbReference type="OrthoDB" id="6133115at2759"/>
<dbReference type="SMART" id="SM00506">
    <property type="entry name" value="A1pp"/>
    <property type="match status" value="2"/>
</dbReference>
<dbReference type="GO" id="GO:0003950">
    <property type="term" value="F:NAD+ poly-ADP-ribosyltransferase activity"/>
    <property type="evidence" value="ECO:0007669"/>
    <property type="project" value="InterPro"/>
</dbReference>
<feature type="domain" description="Macro" evidence="9">
    <location>
        <begin position="287"/>
        <end position="468"/>
    </location>
</feature>
<feature type="compositionally biased region" description="Polar residues" evidence="7">
    <location>
        <begin position="468"/>
        <end position="479"/>
    </location>
</feature>
<dbReference type="GO" id="GO:0003714">
    <property type="term" value="F:transcription corepressor activity"/>
    <property type="evidence" value="ECO:0007669"/>
    <property type="project" value="TreeGrafter"/>
</dbReference>
<evidence type="ECO:0000313" key="11">
    <source>
        <dbReference type="Proteomes" id="UP000824219"/>
    </source>
</evidence>
<dbReference type="EMBL" id="JAHKSW010000006">
    <property type="protein sequence ID" value="KAG7331495.1"/>
    <property type="molecule type" value="Genomic_DNA"/>
</dbReference>
<evidence type="ECO:0000259" key="8">
    <source>
        <dbReference type="PROSITE" id="PS51059"/>
    </source>
</evidence>
<reference evidence="10 11" key="1">
    <citation type="submission" date="2021-06" db="EMBL/GenBank/DDBJ databases">
        <title>Chromosome-level genome assembly of the red-tail catfish (Hemibagrus wyckioides).</title>
        <authorList>
            <person name="Shao F."/>
        </authorList>
    </citation>
    <scope>NUCLEOTIDE SEQUENCE [LARGE SCALE GENOMIC DNA]</scope>
    <source>
        <strain evidence="10">EC202008001</strain>
        <tissue evidence="10">Blood</tissue>
    </source>
</reference>
<evidence type="ECO:0000256" key="4">
    <source>
        <dbReference type="ARBA" id="ARBA00023027"/>
    </source>
</evidence>
<dbReference type="InterPro" id="IPR012317">
    <property type="entry name" value="Poly(ADP-ribose)pol_cat_dom"/>
</dbReference>
<dbReference type="PANTHER" id="PTHR14453">
    <property type="entry name" value="PARP/ZINC FINGER CCCH TYPE DOMAIN CONTAINING PROTEIN"/>
    <property type="match status" value="1"/>
</dbReference>
<keyword evidence="3" id="KW-0808">Transferase</keyword>
<keyword evidence="2" id="KW-0328">Glycosyltransferase</keyword>
<sequence length="795" mass="87998">MLLVSCKCNSAPEASQGNAFTFDFFAPSCDPRSSFLCLTKGKSWKITKEGKFQCTAQIHNVEDGAASSFSHSKANIVPEIRYHKQISKNLKVSVWKDDLTTHKVDAVVNAANEYLSHGAGLALALSQAGGRVIQETSKEIIKQVGKVPTGKVVATPAGNLPCKMVIHAVGPCVSKGATSRELQEASALLEKTIVNILRKAEYDSMQSVAIPAISSGIFNFPLSKCADIIATTVKDCSEKRMPGARTLEVRLVNNDSPSVHQMERACCQFLGSSDPLPKKNQVNAKTQSPFPSLDLGNVTLCLKKDAIENETSDVIVDTIGQDLNLSSGQVSCALLKKAGQKMQEEIKQFKHGLASEGDIIATSGFYLSCKEVYHIVCSTTKWVKQILQSGIKKCLWKASSDGYTSISFPALGTGNLGLRKDEVSQIMTGAVQDFAETYTGPKIQIFFVIFPKDTDTLKAFEKKIDSTSTRLQNSRSPNGKSPGFHDSPDIRKEPAVEIIAPSPEALREAKMWLYKILHIHSGCVQINNNNIMHLSQKDHERLMSLQHDYNVVITEFFKEGRGGIIINGESVGVHCAAVEVEAMLCQAQEDFAHSEEKEMLGDLDNLGQGQQIDRMSNKLYKKTPLIEWDKKDKMKFFEKFKLRVVKVEKIENPVLKELFDLNCKRIQAQPKRLYQCVNAQFCDLTCRVGFQREYAPPKAQRGGAGIYFTSDLRKVTSLWPENEEEYLYIIEAQVLTGTDTHGSPDLIVPPPIGRDPLVCYDSVTDGRDTHIIFNGQQAYPEFLITCTKQGKESYI</sequence>
<dbReference type="GO" id="GO:0010629">
    <property type="term" value="P:negative regulation of gene expression"/>
    <property type="evidence" value="ECO:0007669"/>
    <property type="project" value="TreeGrafter"/>
</dbReference>
<dbReference type="PANTHER" id="PTHR14453:SF70">
    <property type="entry name" value="PROTEIN MONO-ADP-RIBOSYLTRANSFERASE PARP9"/>
    <property type="match status" value="1"/>
</dbReference>
<dbReference type="AlphaFoldDB" id="A0A9D3NYV7"/>
<evidence type="ECO:0000256" key="2">
    <source>
        <dbReference type="ARBA" id="ARBA00022676"/>
    </source>
</evidence>
<evidence type="ECO:0000256" key="1">
    <source>
        <dbReference type="ARBA" id="ARBA00004123"/>
    </source>
</evidence>
<dbReference type="InterPro" id="IPR043472">
    <property type="entry name" value="Macro_dom-like"/>
</dbReference>
<dbReference type="PROSITE" id="PS51154">
    <property type="entry name" value="MACRO"/>
    <property type="match status" value="2"/>
</dbReference>
<comment type="similarity">
    <text evidence="6">Belongs to the ARTD/PARP family.</text>
</comment>
<feature type="domain" description="Macro" evidence="9">
    <location>
        <begin position="79"/>
        <end position="270"/>
    </location>
</feature>
<evidence type="ECO:0000259" key="9">
    <source>
        <dbReference type="PROSITE" id="PS51154"/>
    </source>
</evidence>
<evidence type="ECO:0000256" key="7">
    <source>
        <dbReference type="SAM" id="MobiDB-lite"/>
    </source>
</evidence>
<dbReference type="SUPFAM" id="SSF56399">
    <property type="entry name" value="ADP-ribosylation"/>
    <property type="match status" value="1"/>
</dbReference>
<keyword evidence="11" id="KW-1185">Reference proteome</keyword>
<evidence type="ECO:0008006" key="12">
    <source>
        <dbReference type="Google" id="ProtNLM"/>
    </source>
</evidence>
<dbReference type="CDD" id="cd02907">
    <property type="entry name" value="Macro_Af1521_BAL-like"/>
    <property type="match status" value="1"/>
</dbReference>
<proteinExistence type="inferred from homology"/>
<dbReference type="Pfam" id="PF01661">
    <property type="entry name" value="Macro"/>
    <property type="match status" value="2"/>
</dbReference>
<dbReference type="PROSITE" id="PS51059">
    <property type="entry name" value="PARP_CATALYTIC"/>
    <property type="match status" value="1"/>
</dbReference>
<organism evidence="10 11">
    <name type="scientific">Hemibagrus wyckioides</name>
    <dbReference type="NCBI Taxonomy" id="337641"/>
    <lineage>
        <taxon>Eukaryota</taxon>
        <taxon>Metazoa</taxon>
        <taxon>Chordata</taxon>
        <taxon>Craniata</taxon>
        <taxon>Vertebrata</taxon>
        <taxon>Euteleostomi</taxon>
        <taxon>Actinopterygii</taxon>
        <taxon>Neopterygii</taxon>
        <taxon>Teleostei</taxon>
        <taxon>Ostariophysi</taxon>
        <taxon>Siluriformes</taxon>
        <taxon>Bagridae</taxon>
        <taxon>Hemibagrus</taxon>
    </lineage>
</organism>